<feature type="region of interest" description="Disordered" evidence="1">
    <location>
        <begin position="142"/>
        <end position="168"/>
    </location>
</feature>
<dbReference type="EMBL" id="JANBVO010000036">
    <property type="protein sequence ID" value="KAJ9137105.1"/>
    <property type="molecule type" value="Genomic_DNA"/>
</dbReference>
<dbReference type="AlphaFoldDB" id="A0AA38VN44"/>
<feature type="domain" description="Velvet" evidence="2">
    <location>
        <begin position="1"/>
        <end position="166"/>
    </location>
</feature>
<gene>
    <name evidence="3" type="ORF">NKR23_g9364</name>
</gene>
<comment type="caution">
    <text evidence="3">The sequence shown here is derived from an EMBL/GenBank/DDBJ whole genome shotgun (WGS) entry which is preliminary data.</text>
</comment>
<accession>A0AA38VN44</accession>
<protein>
    <recommendedName>
        <fullName evidence="2">Velvet domain-containing protein</fullName>
    </recommendedName>
</protein>
<evidence type="ECO:0000313" key="4">
    <source>
        <dbReference type="Proteomes" id="UP001174694"/>
    </source>
</evidence>
<sequence>MVAVVVSPPQQGSANTILYPPLVARTREEGLVGADPSYSYVFAMAVLLDANGNVLEGQLGGNTVVTGVFMLDNNGSTGGGSSSSAGRSSLYFAFPDLYVAYAGTYTLRVDVYLVDYDNPNGARLLAQAETRPFTVYEESVAAERPTSSERSVLRRLKEQGVSLPSTPA</sequence>
<proteinExistence type="predicted"/>
<reference evidence="3" key="1">
    <citation type="submission" date="2022-07" db="EMBL/GenBank/DDBJ databases">
        <title>Fungi with potential for degradation of polypropylene.</title>
        <authorList>
            <person name="Gostincar C."/>
        </authorList>
    </citation>
    <scope>NUCLEOTIDE SEQUENCE</scope>
    <source>
        <strain evidence="3">EXF-13308</strain>
    </source>
</reference>
<dbReference type="Proteomes" id="UP001174694">
    <property type="component" value="Unassembled WGS sequence"/>
</dbReference>
<dbReference type="InterPro" id="IPR037525">
    <property type="entry name" value="Velvet_dom"/>
</dbReference>
<dbReference type="Pfam" id="PF11754">
    <property type="entry name" value="Velvet"/>
    <property type="match status" value="1"/>
</dbReference>
<dbReference type="InterPro" id="IPR038491">
    <property type="entry name" value="Velvet_dom_sf"/>
</dbReference>
<name>A0AA38VN44_9PEZI</name>
<dbReference type="Gene3D" id="2.60.40.3960">
    <property type="entry name" value="Velvet domain"/>
    <property type="match status" value="1"/>
</dbReference>
<dbReference type="PROSITE" id="PS51821">
    <property type="entry name" value="VELVET"/>
    <property type="match status" value="1"/>
</dbReference>
<evidence type="ECO:0000259" key="2">
    <source>
        <dbReference type="PROSITE" id="PS51821"/>
    </source>
</evidence>
<evidence type="ECO:0000256" key="1">
    <source>
        <dbReference type="SAM" id="MobiDB-lite"/>
    </source>
</evidence>
<keyword evidence="4" id="KW-1185">Reference proteome</keyword>
<evidence type="ECO:0000313" key="3">
    <source>
        <dbReference type="EMBL" id="KAJ9137105.1"/>
    </source>
</evidence>
<organism evidence="3 4">
    <name type="scientific">Pleurostoma richardsiae</name>
    <dbReference type="NCBI Taxonomy" id="41990"/>
    <lineage>
        <taxon>Eukaryota</taxon>
        <taxon>Fungi</taxon>
        <taxon>Dikarya</taxon>
        <taxon>Ascomycota</taxon>
        <taxon>Pezizomycotina</taxon>
        <taxon>Sordariomycetes</taxon>
        <taxon>Sordariomycetidae</taxon>
        <taxon>Calosphaeriales</taxon>
        <taxon>Pleurostomataceae</taxon>
        <taxon>Pleurostoma</taxon>
    </lineage>
</organism>